<dbReference type="SUPFAM" id="SSF52949">
    <property type="entry name" value="Macro domain-like"/>
    <property type="match status" value="1"/>
</dbReference>
<dbReference type="SMART" id="SM00506">
    <property type="entry name" value="A1pp"/>
    <property type="match status" value="1"/>
</dbReference>
<evidence type="ECO:0000313" key="3">
    <source>
        <dbReference type="Proteomes" id="UP000077051"/>
    </source>
</evidence>
<dbReference type="AlphaFoldDB" id="A0A162QHX7"/>
<keyword evidence="3" id="KW-1185">Reference proteome</keyword>
<dbReference type="Proteomes" id="UP000077051">
    <property type="component" value="Unassembled WGS sequence"/>
</dbReference>
<evidence type="ECO:0000313" key="2">
    <source>
        <dbReference type="EMBL" id="OAD02190.1"/>
    </source>
</evidence>
<feature type="domain" description="Macro" evidence="1">
    <location>
        <begin position="1"/>
        <end position="174"/>
    </location>
</feature>
<dbReference type="PANTHER" id="PTHR11106">
    <property type="entry name" value="GANGLIOSIDE INDUCED DIFFERENTIATION ASSOCIATED PROTEIN 2-RELATED"/>
    <property type="match status" value="1"/>
</dbReference>
<sequence>MSKLASKIKLSCQDITKIKVDAIVNAANNSLLGGGGVDGAIHSAAGKELLKECRTLGGCSDGEAKITKGYNLPAKHVIHTVGPQSEKPAILANCYRNSLQVLTDNQLRSIAFPCIATGVYGYNNERAADVALTTVHDFLQDQLAKGQDKIDQIIFVLFNEKDKKIYKDLLPKHFPGASTEC</sequence>
<name>A0A162QHX7_MUCCL</name>
<evidence type="ECO:0000259" key="1">
    <source>
        <dbReference type="PROSITE" id="PS51154"/>
    </source>
</evidence>
<dbReference type="OrthoDB" id="6077599at2759"/>
<dbReference type="Gene3D" id="3.40.220.10">
    <property type="entry name" value="Leucine Aminopeptidase, subunit E, domain 1"/>
    <property type="match status" value="1"/>
</dbReference>
<dbReference type="EMBL" id="AMYB01000005">
    <property type="protein sequence ID" value="OAD02190.1"/>
    <property type="molecule type" value="Genomic_DNA"/>
</dbReference>
<comment type="caution">
    <text evidence="2">The sequence shown here is derived from an EMBL/GenBank/DDBJ whole genome shotgun (WGS) entry which is preliminary data.</text>
</comment>
<proteinExistence type="predicted"/>
<dbReference type="STRING" id="747725.A0A162QHX7"/>
<gene>
    <name evidence="2" type="ORF">MUCCIDRAFT_111554</name>
</gene>
<reference evidence="2 3" key="1">
    <citation type="submission" date="2015-06" db="EMBL/GenBank/DDBJ databases">
        <title>Expansion of signal transduction pathways in fungi by whole-genome duplication.</title>
        <authorList>
            <consortium name="DOE Joint Genome Institute"/>
            <person name="Corrochano L.M."/>
            <person name="Kuo A."/>
            <person name="Marcet-Houben M."/>
            <person name="Polaino S."/>
            <person name="Salamov A."/>
            <person name="Villalobos J.M."/>
            <person name="Alvarez M.I."/>
            <person name="Avalos J."/>
            <person name="Benito E.P."/>
            <person name="Benoit I."/>
            <person name="Burger G."/>
            <person name="Camino L.P."/>
            <person name="Canovas D."/>
            <person name="Cerda-Olmedo E."/>
            <person name="Cheng J.-F."/>
            <person name="Dominguez A."/>
            <person name="Elias M."/>
            <person name="Eslava A.P."/>
            <person name="Glaser F."/>
            <person name="Grimwood J."/>
            <person name="Gutierrez G."/>
            <person name="Heitman J."/>
            <person name="Henrissat B."/>
            <person name="Iturriaga E.A."/>
            <person name="Lang B.F."/>
            <person name="Lavin J.L."/>
            <person name="Lee S."/>
            <person name="Li W."/>
            <person name="Lindquist E."/>
            <person name="Lopez-Garcia S."/>
            <person name="Luque E.M."/>
            <person name="Marcos A.T."/>
            <person name="Martin J."/>
            <person name="Mccluskey K."/>
            <person name="Medina H.R."/>
            <person name="Miralles-Duran A."/>
            <person name="Miyazaki A."/>
            <person name="Munoz-Torres E."/>
            <person name="Oguiza J.A."/>
            <person name="Ohm R."/>
            <person name="Olmedo M."/>
            <person name="Orejas M."/>
            <person name="Ortiz-Castellanos L."/>
            <person name="Pisabarro A.G."/>
            <person name="Rodriguez-Romero J."/>
            <person name="Ruiz-Herrera J."/>
            <person name="Ruiz-Vazquez R."/>
            <person name="Sanz C."/>
            <person name="Schackwitz W."/>
            <person name="Schmutz J."/>
            <person name="Shahriari M."/>
            <person name="Shelest E."/>
            <person name="Silva-Franco F."/>
            <person name="Soanes D."/>
            <person name="Syed K."/>
            <person name="Tagua V.G."/>
            <person name="Talbot N.J."/>
            <person name="Thon M."/>
            <person name="De Vries R.P."/>
            <person name="Wiebenga A."/>
            <person name="Yadav J.S."/>
            <person name="Braun E.L."/>
            <person name="Baker S."/>
            <person name="Garre V."/>
            <person name="Horwitz B."/>
            <person name="Torres-Martinez S."/>
            <person name="Idnurm A."/>
            <person name="Herrera-Estrella A."/>
            <person name="Gabaldon T."/>
            <person name="Grigoriev I.V."/>
        </authorList>
    </citation>
    <scope>NUCLEOTIDE SEQUENCE [LARGE SCALE GENOMIC DNA]</scope>
    <source>
        <strain evidence="2 3">CBS 277.49</strain>
    </source>
</reference>
<dbReference type="Pfam" id="PF01661">
    <property type="entry name" value="Macro"/>
    <property type="match status" value="1"/>
</dbReference>
<dbReference type="InterPro" id="IPR002589">
    <property type="entry name" value="Macro_dom"/>
</dbReference>
<dbReference type="VEuPathDB" id="FungiDB:MUCCIDRAFT_111554"/>
<dbReference type="PANTHER" id="PTHR11106:SF27">
    <property type="entry name" value="MACRO DOMAIN-CONTAINING PROTEIN"/>
    <property type="match status" value="1"/>
</dbReference>
<organism evidence="2 3">
    <name type="scientific">Mucor lusitanicus CBS 277.49</name>
    <dbReference type="NCBI Taxonomy" id="747725"/>
    <lineage>
        <taxon>Eukaryota</taxon>
        <taxon>Fungi</taxon>
        <taxon>Fungi incertae sedis</taxon>
        <taxon>Mucoromycota</taxon>
        <taxon>Mucoromycotina</taxon>
        <taxon>Mucoromycetes</taxon>
        <taxon>Mucorales</taxon>
        <taxon>Mucorineae</taxon>
        <taxon>Mucoraceae</taxon>
        <taxon>Mucor</taxon>
    </lineage>
</organism>
<protein>
    <recommendedName>
        <fullName evidence="1">Macro domain-containing protein</fullName>
    </recommendedName>
</protein>
<dbReference type="InterPro" id="IPR043472">
    <property type="entry name" value="Macro_dom-like"/>
</dbReference>
<dbReference type="CDD" id="cd02908">
    <property type="entry name" value="Macro_OAADPr_deacetylase"/>
    <property type="match status" value="1"/>
</dbReference>
<accession>A0A162QHX7</accession>
<dbReference type="PROSITE" id="PS51154">
    <property type="entry name" value="MACRO"/>
    <property type="match status" value="1"/>
</dbReference>